<dbReference type="InterPro" id="IPR017972">
    <property type="entry name" value="Cyt_P450_CS"/>
</dbReference>
<evidence type="ECO:0000256" key="3">
    <source>
        <dbReference type="ARBA" id="ARBA00010617"/>
    </source>
</evidence>
<dbReference type="PROSITE" id="PS00698">
    <property type="entry name" value="GH9_3"/>
    <property type="match status" value="1"/>
</dbReference>
<dbReference type="PRINTS" id="PR00385">
    <property type="entry name" value="P450"/>
</dbReference>
<dbReference type="InterPro" id="IPR012341">
    <property type="entry name" value="6hp_glycosidase-like_sf"/>
</dbReference>
<dbReference type="Proteomes" id="UP001186944">
    <property type="component" value="Unassembled WGS sequence"/>
</dbReference>
<evidence type="ECO:0000256" key="2">
    <source>
        <dbReference type="ARBA" id="ARBA00007072"/>
    </source>
</evidence>
<dbReference type="GO" id="GO:0008810">
    <property type="term" value="F:cellulase activity"/>
    <property type="evidence" value="ECO:0007669"/>
    <property type="project" value="UniProtKB-EC"/>
</dbReference>
<evidence type="ECO:0000256" key="4">
    <source>
        <dbReference type="ARBA" id="ARBA00022801"/>
    </source>
</evidence>
<dbReference type="GO" id="GO:0005506">
    <property type="term" value="F:iron ion binding"/>
    <property type="evidence" value="ECO:0007669"/>
    <property type="project" value="InterPro"/>
</dbReference>
<dbReference type="InterPro" id="IPR008928">
    <property type="entry name" value="6-hairpin_glycosidase_sf"/>
</dbReference>
<dbReference type="PRINTS" id="PR00463">
    <property type="entry name" value="EP450I"/>
</dbReference>
<dbReference type="EC" id="3.2.1.4" evidence="12"/>
<feature type="chain" id="PRO_5041515252" description="Endoglucanase" evidence="12">
    <location>
        <begin position="17"/>
        <end position="926"/>
    </location>
</feature>
<keyword evidence="4 10" id="KW-0378">Hydrolase</keyword>
<feature type="binding site" description="axial binding residue" evidence="9">
    <location>
        <position position="906"/>
    </location>
    <ligand>
        <name>heme</name>
        <dbReference type="ChEBI" id="CHEBI:30413"/>
    </ligand>
    <ligandPart>
        <name>Fe</name>
        <dbReference type="ChEBI" id="CHEBI:18248"/>
    </ligandPart>
</feature>
<dbReference type="GO" id="GO:0020037">
    <property type="term" value="F:heme binding"/>
    <property type="evidence" value="ECO:0007669"/>
    <property type="project" value="InterPro"/>
</dbReference>
<dbReference type="CDD" id="cd20659">
    <property type="entry name" value="CYP4B_4F-like"/>
    <property type="match status" value="1"/>
</dbReference>
<dbReference type="Pfam" id="PF00759">
    <property type="entry name" value="Glyco_hydro_9"/>
    <property type="match status" value="1"/>
</dbReference>
<comment type="caution">
    <text evidence="15">The sequence shown here is derived from an EMBL/GenBank/DDBJ whole genome shotgun (WGS) entry which is preliminary data.</text>
</comment>
<name>A0AA88YB56_PINIB</name>
<dbReference type="EMBL" id="VSWD01000005">
    <property type="protein sequence ID" value="KAK3102082.1"/>
    <property type="molecule type" value="Genomic_DNA"/>
</dbReference>
<dbReference type="InterPro" id="IPR036396">
    <property type="entry name" value="Cyt_P450_sf"/>
</dbReference>
<dbReference type="GO" id="GO:0016705">
    <property type="term" value="F:oxidoreductase activity, acting on paired donors, with incorporation or reduction of molecular oxygen"/>
    <property type="evidence" value="ECO:0007669"/>
    <property type="project" value="InterPro"/>
</dbReference>
<feature type="active site" evidence="11">
    <location>
        <position position="538"/>
    </location>
</feature>
<evidence type="ECO:0000256" key="6">
    <source>
        <dbReference type="ARBA" id="ARBA00023277"/>
    </source>
</evidence>
<gene>
    <name evidence="15" type="ORF">FSP39_008602</name>
</gene>
<sequence length="926" mass="104194">MSLLVLLAAVFTVSYADNSATVQMTKLHEWSGNFEGHFILPINDGDLIGWEAIIKFSGPVTNIRQYVGTVKRSSKDNTLILMINKPDKGIVKQGGSLDIQIGGNYAGSTPLTATADIVDLSHDTQTVPTVPNTDGTKYNYDEVLMKSIMFYEAQRSGKLPAGTKTRIPWRGDSALKDQGDNGEDLTGGWYDAGDHVKFGFPMAASTTILAWSLLEYKDAYEASGQLDYMYDCIRWPLEWMLKCHTKPNELYVQVGDPGPDHGYWGRPEDMTMARPAYKLTTSKPGSDAAAEYAAAMTVSSLVFKDKDPAFSQKLLTHAKQLYDFAEQYKGKYSDSVQKAAGYYRSNKYEDELVWGAAWLYKATNESKYLKLAEQYYETGPDWGQSWDDKFSGNMIMLYRLTKKDIYKNDIEATFTDWMPGGTVPYTPKGLAYRLQWAPLRYAINMAFMAFLAADSGLHADEYRAWGKKQVGYALGDTGHSYVVGYGVNPPQRPHHRSSSCPSRPAPCSFADQQQSGPNPHVLYGALVGGPSKSDTYTDDRKDYVSNEVACDYNAGFQAAVADPKPTGFGGVYRHALPWLGEGLLIAGGSRWARSRRLLTPAFHFDILKPYIAVYNDCAGQLSKNIERFANTDASFEVFNLVCLCTLDIILRCAFSYETNCQENSGEVHPYVKAVNEIAVTWSRRNRMPWLFPDFIFYRTEEGKRFSRNLSVCTRGSGGRHRQTEKYTDLTNRKFLDFLDILLTAKDEDGNGLTKTEIRNEVDTFLFEGHDTTASAISWILYSLAEFPEYQTRCQQEIDTILKQNGNTEIQWEDVSKLEYLTQCIKEGMRLHVPVPFIARTTTKDIVFDGHTLPAGNFCTCHIWNLHHNPEVWKGPETYDPNRFSKENLAQMDSFAFLPFSAGPRNCIGQHFAMNEEKVVLAKLLSK</sequence>
<evidence type="ECO:0000256" key="7">
    <source>
        <dbReference type="ARBA" id="ARBA00023295"/>
    </source>
</evidence>
<comment type="similarity">
    <text evidence="2 10 12">Belongs to the glycosyl hydrolase 9 (cellulase E) family.</text>
</comment>
<organism evidence="15 16">
    <name type="scientific">Pinctada imbricata</name>
    <name type="common">Atlantic pearl-oyster</name>
    <name type="synonym">Pinctada martensii</name>
    <dbReference type="NCBI Taxonomy" id="66713"/>
    <lineage>
        <taxon>Eukaryota</taxon>
        <taxon>Metazoa</taxon>
        <taxon>Spiralia</taxon>
        <taxon>Lophotrochozoa</taxon>
        <taxon>Mollusca</taxon>
        <taxon>Bivalvia</taxon>
        <taxon>Autobranchia</taxon>
        <taxon>Pteriomorphia</taxon>
        <taxon>Pterioida</taxon>
        <taxon>Pterioidea</taxon>
        <taxon>Pteriidae</taxon>
        <taxon>Pinctada</taxon>
    </lineage>
</organism>
<evidence type="ECO:0000256" key="13">
    <source>
        <dbReference type="SAM" id="MobiDB-lite"/>
    </source>
</evidence>
<proteinExistence type="inferred from homology"/>
<comment type="catalytic activity">
    <reaction evidence="1 12">
        <text>Endohydrolysis of (1-&gt;4)-beta-D-glucosidic linkages in cellulose, lichenin and cereal beta-D-glucans.</text>
        <dbReference type="EC" id="3.2.1.4"/>
    </reaction>
</comment>
<evidence type="ECO:0000256" key="1">
    <source>
        <dbReference type="ARBA" id="ARBA00000966"/>
    </source>
</evidence>
<dbReference type="GO" id="GO:0004497">
    <property type="term" value="F:monooxygenase activity"/>
    <property type="evidence" value="ECO:0007669"/>
    <property type="project" value="InterPro"/>
</dbReference>
<reference evidence="15" key="1">
    <citation type="submission" date="2019-08" db="EMBL/GenBank/DDBJ databases">
        <title>The improved chromosome-level genome for the pearl oyster Pinctada fucata martensii using PacBio sequencing and Hi-C.</title>
        <authorList>
            <person name="Zheng Z."/>
        </authorList>
    </citation>
    <scope>NUCLEOTIDE SEQUENCE</scope>
    <source>
        <strain evidence="15">ZZ-2019</strain>
        <tissue evidence="15">Adductor muscle</tissue>
    </source>
</reference>
<feature type="compositionally biased region" description="Low complexity" evidence="13">
    <location>
        <begin position="498"/>
        <end position="508"/>
    </location>
</feature>
<keyword evidence="9" id="KW-0349">Heme</keyword>
<protein>
    <recommendedName>
        <fullName evidence="12">Endoglucanase</fullName>
        <ecNumber evidence="12">3.2.1.4</ecNumber>
    </recommendedName>
</protein>
<evidence type="ECO:0000313" key="16">
    <source>
        <dbReference type="Proteomes" id="UP001186944"/>
    </source>
</evidence>
<dbReference type="Pfam" id="PF00067">
    <property type="entry name" value="p450"/>
    <property type="match status" value="1"/>
</dbReference>
<dbReference type="PROSITE" id="PS00592">
    <property type="entry name" value="GH9_2"/>
    <property type="match status" value="1"/>
</dbReference>
<evidence type="ECO:0000256" key="5">
    <source>
        <dbReference type="ARBA" id="ARBA00023001"/>
    </source>
</evidence>
<evidence type="ECO:0000313" key="15">
    <source>
        <dbReference type="EMBL" id="KAK3102082.1"/>
    </source>
</evidence>
<keyword evidence="5 12" id="KW-0136">Cellulose degradation</keyword>
<keyword evidence="7 10" id="KW-0326">Glycosidase</keyword>
<keyword evidence="9" id="KW-0479">Metal-binding</keyword>
<accession>A0AA88YB56</accession>
<dbReference type="InterPro" id="IPR018221">
    <property type="entry name" value="Glyco_hydro_9_His_AS"/>
</dbReference>
<dbReference type="SUPFAM" id="SSF48208">
    <property type="entry name" value="Six-hairpin glycosidases"/>
    <property type="match status" value="1"/>
</dbReference>
<feature type="active site" evidence="10">
    <location>
        <position position="494"/>
    </location>
</feature>
<evidence type="ECO:0000259" key="14">
    <source>
        <dbReference type="Pfam" id="PF00759"/>
    </source>
</evidence>
<comment type="similarity">
    <text evidence="3">Belongs to the cytochrome P450 family.</text>
</comment>
<dbReference type="PANTHER" id="PTHR22298">
    <property type="entry name" value="ENDO-1,4-BETA-GLUCANASE"/>
    <property type="match status" value="1"/>
</dbReference>
<evidence type="ECO:0000256" key="11">
    <source>
        <dbReference type="PROSITE-ProRule" id="PRU10060"/>
    </source>
</evidence>
<evidence type="ECO:0000256" key="9">
    <source>
        <dbReference type="PIRSR" id="PIRSR602401-1"/>
    </source>
</evidence>
<dbReference type="GO" id="GO:0030245">
    <property type="term" value="P:cellulose catabolic process"/>
    <property type="evidence" value="ECO:0007669"/>
    <property type="project" value="UniProtKB-KW"/>
</dbReference>
<feature type="region of interest" description="Disordered" evidence="13">
    <location>
        <begin position="490"/>
        <end position="511"/>
    </location>
</feature>
<dbReference type="Gene3D" id="1.50.10.10">
    <property type="match status" value="1"/>
</dbReference>
<keyword evidence="6 10" id="KW-0119">Carbohydrate metabolism</keyword>
<keyword evidence="16" id="KW-1185">Reference proteome</keyword>
<dbReference type="InterPro" id="IPR001701">
    <property type="entry name" value="Glyco_hydro_9"/>
</dbReference>
<keyword evidence="8 10" id="KW-0624">Polysaccharide degradation</keyword>
<evidence type="ECO:0000256" key="12">
    <source>
        <dbReference type="RuleBase" id="RU361166"/>
    </source>
</evidence>
<evidence type="ECO:0000256" key="8">
    <source>
        <dbReference type="ARBA" id="ARBA00023326"/>
    </source>
</evidence>
<comment type="cofactor">
    <cofactor evidence="9">
        <name>heme</name>
        <dbReference type="ChEBI" id="CHEBI:30413"/>
    </cofactor>
</comment>
<dbReference type="AlphaFoldDB" id="A0AA88YB56"/>
<feature type="active site" evidence="11">
    <location>
        <position position="547"/>
    </location>
</feature>
<keyword evidence="9" id="KW-0408">Iron</keyword>
<dbReference type="InterPro" id="IPR001128">
    <property type="entry name" value="Cyt_P450"/>
</dbReference>
<dbReference type="Gene3D" id="1.10.630.10">
    <property type="entry name" value="Cytochrome P450"/>
    <property type="match status" value="1"/>
</dbReference>
<evidence type="ECO:0000256" key="10">
    <source>
        <dbReference type="PROSITE-ProRule" id="PRU10059"/>
    </source>
</evidence>
<dbReference type="InterPro" id="IPR033126">
    <property type="entry name" value="Glyco_hydro_9_Asp/Glu_AS"/>
</dbReference>
<dbReference type="PROSITE" id="PS00086">
    <property type="entry name" value="CYTOCHROME_P450"/>
    <property type="match status" value="1"/>
</dbReference>
<keyword evidence="12" id="KW-0732">Signal</keyword>
<feature type="domain" description="Glycoside hydrolase family 9" evidence="14">
    <location>
        <begin position="140"/>
        <end position="559"/>
    </location>
</feature>
<feature type="signal peptide" evidence="12">
    <location>
        <begin position="1"/>
        <end position="16"/>
    </location>
</feature>
<dbReference type="SUPFAM" id="SSF48264">
    <property type="entry name" value="Cytochrome P450"/>
    <property type="match status" value="1"/>
</dbReference>
<dbReference type="InterPro" id="IPR002401">
    <property type="entry name" value="Cyt_P450_E_grp-I"/>
</dbReference>